<dbReference type="AlphaFoldDB" id="A0A835Z1Q5"/>
<feature type="compositionally biased region" description="Basic and acidic residues" evidence="1">
    <location>
        <begin position="94"/>
        <end position="140"/>
    </location>
</feature>
<keyword evidence="3" id="KW-1185">Reference proteome</keyword>
<feature type="region of interest" description="Disordered" evidence="1">
    <location>
        <begin position="375"/>
        <end position="398"/>
    </location>
</feature>
<sequence length="449" mass="51247">MTEVDSVSVSEELLRAVANPYRCKDKFVVPGDDVIIDVTPEQGHINLDEAMMAILGEPSPHDMPSQQRVESEVVDRPHTSFRSRNGNVDVEGVDFERERSEEDERKRQRKLQRELERDHERGRECEREREREREEYQHEVRLKRERERLEAEAVEQTRLEREFHERHRDRDARRSRRNSQKHNERERQGRQPVSAERSPPSSGGRRDLPPIKQNEGLFGEDMAAFRSDFNKFNLDHQRETEALEKAELLAKMNQLEREGFPPIKRMTVNTALDDIRYELYRQTREANRARNLKSMRNYLVTASSLIEMANANFNPFELNLNGFSSAIMNSIEDYDPTLLALHHKYAGRGSGMAPEWQLAMSLTFAAIVHHTSGMATQPTRTTRGRSSDGVRRMAGNGGGGMGGVFSSLNPFSMLFNMVRGGGGGSATEPSSQLPKRSMHGPPSSGTDSD</sequence>
<proteinExistence type="predicted"/>
<evidence type="ECO:0000256" key="1">
    <source>
        <dbReference type="SAM" id="MobiDB-lite"/>
    </source>
</evidence>
<feature type="region of interest" description="Disordered" evidence="1">
    <location>
        <begin position="60"/>
        <end position="140"/>
    </location>
</feature>
<dbReference type="OrthoDB" id="551921at2759"/>
<feature type="compositionally biased region" description="Basic and acidic residues" evidence="1">
    <location>
        <begin position="69"/>
        <end position="78"/>
    </location>
</feature>
<organism evidence="2 3">
    <name type="scientific">Tribonema minus</name>
    <dbReference type="NCBI Taxonomy" id="303371"/>
    <lineage>
        <taxon>Eukaryota</taxon>
        <taxon>Sar</taxon>
        <taxon>Stramenopiles</taxon>
        <taxon>Ochrophyta</taxon>
        <taxon>PX clade</taxon>
        <taxon>Xanthophyceae</taxon>
        <taxon>Tribonematales</taxon>
        <taxon>Tribonemataceae</taxon>
        <taxon>Tribonema</taxon>
    </lineage>
</organism>
<protein>
    <submittedName>
        <fullName evidence="2">Uncharacterized protein</fullName>
    </submittedName>
</protein>
<feature type="compositionally biased region" description="Basic and acidic residues" evidence="1">
    <location>
        <begin position="160"/>
        <end position="172"/>
    </location>
</feature>
<dbReference type="Pfam" id="PF19071">
    <property type="entry name" value="DUF5767"/>
    <property type="match status" value="1"/>
</dbReference>
<accession>A0A835Z1Q5</accession>
<reference evidence="2" key="1">
    <citation type="submission" date="2021-02" db="EMBL/GenBank/DDBJ databases">
        <title>First Annotated Genome of the Yellow-green Alga Tribonema minus.</title>
        <authorList>
            <person name="Mahan K.M."/>
        </authorList>
    </citation>
    <scope>NUCLEOTIDE SEQUENCE</scope>
    <source>
        <strain evidence="2">UTEX B ZZ1240</strain>
    </source>
</reference>
<dbReference type="InterPro" id="IPR043910">
    <property type="entry name" value="DUF5767"/>
</dbReference>
<feature type="region of interest" description="Disordered" evidence="1">
    <location>
        <begin position="160"/>
        <end position="214"/>
    </location>
</feature>
<gene>
    <name evidence="2" type="ORF">JKP88DRAFT_244897</name>
</gene>
<comment type="caution">
    <text evidence="2">The sequence shown here is derived from an EMBL/GenBank/DDBJ whole genome shotgun (WGS) entry which is preliminary data.</text>
</comment>
<feature type="region of interest" description="Disordered" evidence="1">
    <location>
        <begin position="421"/>
        <end position="449"/>
    </location>
</feature>
<name>A0A835Z1Q5_9STRA</name>
<evidence type="ECO:0000313" key="2">
    <source>
        <dbReference type="EMBL" id="KAG5184027.1"/>
    </source>
</evidence>
<dbReference type="EMBL" id="JAFCMP010000179">
    <property type="protein sequence ID" value="KAG5184027.1"/>
    <property type="molecule type" value="Genomic_DNA"/>
</dbReference>
<dbReference type="Proteomes" id="UP000664859">
    <property type="component" value="Unassembled WGS sequence"/>
</dbReference>
<evidence type="ECO:0000313" key="3">
    <source>
        <dbReference type="Proteomes" id="UP000664859"/>
    </source>
</evidence>